<organism evidence="1 13">
    <name type="scientific">Saccharolobus solfataricus</name>
    <name type="common">Sulfolobus solfataricus</name>
    <dbReference type="NCBI Taxonomy" id="2287"/>
    <lineage>
        <taxon>Archaea</taxon>
        <taxon>Thermoproteota</taxon>
        <taxon>Thermoprotei</taxon>
        <taxon>Sulfolobales</taxon>
        <taxon>Sulfolobaceae</taxon>
        <taxon>Saccharolobus</taxon>
    </lineage>
</organism>
<evidence type="ECO:0000313" key="22">
    <source>
        <dbReference type="Proteomes" id="UP000594632"/>
    </source>
</evidence>
<dbReference type="AlphaFoldDB" id="A0A0E3GT07"/>
<evidence type="ECO:0000313" key="19">
    <source>
        <dbReference type="Proteomes" id="UP000275843"/>
    </source>
</evidence>
<evidence type="ECO:0000313" key="8">
    <source>
        <dbReference type="EMBL" id="AZF77973.1"/>
    </source>
</evidence>
<dbReference type="KEGG" id="ssol:SULB_0597"/>
<dbReference type="EMBL" id="CP033241">
    <property type="protein sequence ID" value="AZF83187.1"/>
    <property type="molecule type" value="Genomic_DNA"/>
</dbReference>
<dbReference type="EMBL" id="CP011057">
    <property type="protein sequence ID" value="AKA78382.1"/>
    <property type="molecule type" value="Genomic_DNA"/>
</dbReference>
<evidence type="ECO:0000313" key="11">
    <source>
        <dbReference type="EMBL" id="QPG49988.1"/>
    </source>
</evidence>
<dbReference type="EMBL" id="CP033238">
    <property type="protein sequence ID" value="AZF75364.1"/>
    <property type="molecule type" value="Genomic_DNA"/>
</dbReference>
<dbReference type="EMBL" id="CP011055">
    <property type="protein sequence ID" value="AKA72991.1"/>
    <property type="molecule type" value="Genomic_DNA"/>
</dbReference>
<dbReference type="Proteomes" id="UP000269431">
    <property type="component" value="Chromosome"/>
</dbReference>
<dbReference type="InterPro" id="IPR043519">
    <property type="entry name" value="NT_sf"/>
</dbReference>
<evidence type="ECO:0008006" key="23">
    <source>
        <dbReference type="Google" id="ProtNLM"/>
    </source>
</evidence>
<dbReference type="EMBL" id="CP033239">
    <property type="protein sequence ID" value="AZF77973.1"/>
    <property type="molecule type" value="Genomic_DNA"/>
</dbReference>
<evidence type="ECO:0000313" key="21">
    <source>
        <dbReference type="Proteomes" id="UP000282269"/>
    </source>
</evidence>
<evidence type="ECO:0000313" key="17">
    <source>
        <dbReference type="Proteomes" id="UP000273194"/>
    </source>
</evidence>
<dbReference type="Proteomes" id="UP000273194">
    <property type="component" value="Chromosome"/>
</dbReference>
<evidence type="ECO:0000313" key="5">
    <source>
        <dbReference type="EMBL" id="AZF70122.1"/>
    </source>
</evidence>
<dbReference type="Proteomes" id="UP000282269">
    <property type="component" value="Chromosome"/>
</dbReference>
<proteinExistence type="predicted"/>
<dbReference type="EMBL" id="CP033237">
    <property type="protein sequence ID" value="AZF72742.1"/>
    <property type="molecule type" value="Genomic_DNA"/>
</dbReference>
<evidence type="ECO:0000313" key="3">
    <source>
        <dbReference type="EMBL" id="AKA78382.1"/>
    </source>
</evidence>
<dbReference type="RefSeq" id="WP_009991939.1">
    <property type="nucleotide sequence ID" value="NZ_CP011055.2"/>
</dbReference>
<evidence type="ECO:0000313" key="20">
    <source>
        <dbReference type="Proteomes" id="UP000278715"/>
    </source>
</evidence>
<dbReference type="Proteomes" id="UP000273443">
    <property type="component" value="Chromosome"/>
</dbReference>
<dbReference type="EMBL" id="CP033235">
    <property type="protein sequence ID" value="AZF67502.1"/>
    <property type="molecule type" value="Genomic_DNA"/>
</dbReference>
<dbReference type="Gene3D" id="3.30.460.40">
    <property type="match status" value="1"/>
</dbReference>
<reference evidence="12 13" key="1">
    <citation type="journal article" date="2015" name="Genome Announc.">
        <title>Complete Genome Sequence of Sulfolobus solfataricus Strain 98/2 and Evolved Derivatives.</title>
        <authorList>
            <person name="McCarthy S."/>
            <person name="Gradnigo J."/>
            <person name="Johnson T."/>
            <person name="Payne S."/>
            <person name="Lipzen A."/>
            <person name="Martin J."/>
            <person name="Schackwitz W."/>
            <person name="Moriyama E."/>
            <person name="Blum P."/>
        </authorList>
    </citation>
    <scope>NUCLEOTIDE SEQUENCE [LARGE SCALE GENOMIC DNA]</scope>
    <source>
        <strain evidence="12">98/2 SULC</strain>
        <strain evidence="1">SARC-B</strain>
        <strain evidence="2">SARC-C</strain>
        <strain evidence="3 14">SULA</strain>
        <strain evidence="13">SULB</strain>
    </source>
</reference>
<evidence type="ECO:0000313" key="9">
    <source>
        <dbReference type="EMBL" id="AZF80579.1"/>
    </source>
</evidence>
<dbReference type="Proteomes" id="UP000275843">
    <property type="component" value="Chromosome"/>
</dbReference>
<dbReference type="Proteomes" id="UP000267993">
    <property type="component" value="Chromosome"/>
</dbReference>
<evidence type="ECO:0000313" key="6">
    <source>
        <dbReference type="EMBL" id="AZF72742.1"/>
    </source>
</evidence>
<evidence type="ECO:0000313" key="15">
    <source>
        <dbReference type="Proteomes" id="UP000267993"/>
    </source>
</evidence>
<evidence type="ECO:0000313" key="18">
    <source>
        <dbReference type="Proteomes" id="UP000273443"/>
    </source>
</evidence>
<gene>
    <name evidence="11" type="ORF">HFC64_09295</name>
    <name evidence="3" type="ORF">SULA_0595</name>
    <name evidence="1" type="ORF">SULB_0597</name>
    <name evidence="2" type="ORF">SULC_0595</name>
    <name evidence="4" type="ORF">SULG_03050</name>
    <name evidence="5" type="ORF">SULH_03050</name>
    <name evidence="6" type="ORF">SULI_03050</name>
    <name evidence="7" type="ORF">SULM_03050</name>
    <name evidence="8" type="ORF">SULN_03050</name>
    <name evidence="9" type="ORF">SULO_03060</name>
    <name evidence="10" type="ORF">SULZ_03095</name>
</gene>
<dbReference type="Proteomes" id="UP000033085">
    <property type="component" value="Chromosome"/>
</dbReference>
<dbReference type="GeneID" id="1452820"/>
<evidence type="ECO:0000313" key="14">
    <source>
        <dbReference type="Proteomes" id="UP000033106"/>
    </source>
</evidence>
<dbReference type="Proteomes" id="UP000033106">
    <property type="component" value="Chromosome"/>
</dbReference>
<dbReference type="EMBL" id="CP033240">
    <property type="protein sequence ID" value="AZF80579.1"/>
    <property type="molecule type" value="Genomic_DNA"/>
</dbReference>
<dbReference type="EMBL" id="CP011056">
    <property type="protein sequence ID" value="AKA75690.1"/>
    <property type="molecule type" value="Genomic_DNA"/>
</dbReference>
<reference evidence="11 22" key="4">
    <citation type="journal article" date="2020" name="Nat. Commun.">
        <title>The structures of two archaeal type IV pili illuminate evolutionary relationships.</title>
        <authorList>
            <person name="Wang F."/>
            <person name="Baquero D.P."/>
            <person name="Su Z."/>
            <person name="Beltran L.C."/>
            <person name="Prangishvili D."/>
            <person name="Krupovic M."/>
            <person name="Egelman E.H."/>
        </authorList>
    </citation>
    <scope>NUCLEOTIDE SEQUENCE [LARGE SCALE GENOMIC DNA]</scope>
    <source>
        <strain evidence="11 22">POZ149</strain>
    </source>
</reference>
<evidence type="ECO:0000313" key="16">
    <source>
        <dbReference type="Proteomes" id="UP000269431"/>
    </source>
</evidence>
<evidence type="ECO:0000313" key="7">
    <source>
        <dbReference type="EMBL" id="AZF75364.1"/>
    </source>
</evidence>
<protein>
    <recommendedName>
        <fullName evidence="23">Polymerase nucleotidyl transferase domain-containing protein</fullName>
    </recommendedName>
</protein>
<sequence>MEWRFEETFRKAITIIRRFYPDYALIGRYARNFYAPPETTLDIDFLVNVDDIEILAELIDYVRSQGYEIHPDDIGPWQYKIVIKGIRVDLVKPKGIDIDNEMISKRRVVELVNFISFLRRIWLFFMSFPP</sequence>
<reference evidence="1" key="3">
    <citation type="submission" date="2018-10" db="EMBL/GenBank/DDBJ databases">
        <authorList>
            <person name="McCarthy S."/>
            <person name="Gradnigo J."/>
            <person name="Johnson T."/>
            <person name="Payne S."/>
            <person name="Lipzen A."/>
            <person name="Schackwitz W."/>
            <person name="Martin J."/>
            <person name="Moriyama E."/>
            <person name="Blum P."/>
        </authorList>
    </citation>
    <scope>NUCLEOTIDE SEQUENCE</scope>
    <source>
        <strain evidence="1">SARC-B</strain>
        <strain evidence="2">SARC-C</strain>
        <strain evidence="3">SULA</strain>
    </source>
</reference>
<dbReference type="SUPFAM" id="SSF81301">
    <property type="entry name" value="Nucleotidyltransferase"/>
    <property type="match status" value="1"/>
</dbReference>
<dbReference type="EMBL" id="CP033236">
    <property type="protein sequence ID" value="AZF70122.1"/>
    <property type="molecule type" value="Genomic_DNA"/>
</dbReference>
<dbReference type="GeneID" id="44128536"/>
<accession>A0A0E3GT07</accession>
<name>A0A0E3GT07_SACSO</name>
<evidence type="ECO:0000313" key="12">
    <source>
        <dbReference type="Proteomes" id="UP000033057"/>
    </source>
</evidence>
<reference evidence="15 16" key="2">
    <citation type="journal article" date="2018" name="Proc. Natl. Acad. Sci. U.S.A.">
        <title>Nonmutational mechanism of inheritance in the Archaeon Sulfolobus solfataricus.</title>
        <authorList>
            <person name="Payne S."/>
            <person name="McCarthy S."/>
            <person name="Johnson T."/>
            <person name="North E."/>
            <person name="Blum P."/>
        </authorList>
    </citation>
    <scope>NUCLEOTIDE SEQUENCE [LARGE SCALE GENOMIC DNA]</scope>
    <source>
        <strain evidence="5 15">SARC-H</strain>
        <strain evidence="6 19">SARC-I</strain>
        <strain evidence="8 20">SARC-N</strain>
        <strain evidence="9 21">SARC-O</strain>
        <strain evidence="10 16">SUL120</strain>
        <strain evidence="4 17">SULG</strain>
        <strain evidence="7 18">SULM</strain>
    </source>
</reference>
<dbReference type="PATRIC" id="fig|2287.6.peg.621"/>
<dbReference type="Proteomes" id="UP000033057">
    <property type="component" value="Chromosome"/>
</dbReference>
<dbReference type="Proteomes" id="UP000278715">
    <property type="component" value="Chromosome"/>
</dbReference>
<evidence type="ECO:0000313" key="13">
    <source>
        <dbReference type="Proteomes" id="UP000033085"/>
    </source>
</evidence>
<dbReference type="KEGG" id="ssof:SULC_0595"/>
<evidence type="ECO:0000313" key="10">
    <source>
        <dbReference type="EMBL" id="AZF83187.1"/>
    </source>
</evidence>
<evidence type="ECO:0000313" key="4">
    <source>
        <dbReference type="EMBL" id="AZF67502.1"/>
    </source>
</evidence>
<dbReference type="EMBL" id="CP050869">
    <property type="protein sequence ID" value="QPG49988.1"/>
    <property type="molecule type" value="Genomic_DNA"/>
</dbReference>
<dbReference type="KEGG" id="ssoa:SULA_0595"/>
<evidence type="ECO:0000313" key="2">
    <source>
        <dbReference type="EMBL" id="AKA75690.1"/>
    </source>
</evidence>
<dbReference type="Proteomes" id="UP000594632">
    <property type="component" value="Chromosome"/>
</dbReference>
<evidence type="ECO:0000313" key="1">
    <source>
        <dbReference type="EMBL" id="AKA72991.1"/>
    </source>
</evidence>
<dbReference type="SMR" id="A0A0E3GT07"/>